<keyword evidence="11 12" id="KW-0275">Fatty acid biosynthesis</keyword>
<accession>A0ABM5KF21</accession>
<name>A0ABM5KF21_DIAVI</name>
<dbReference type="Proteomes" id="UP001652700">
    <property type="component" value="Unplaced"/>
</dbReference>
<protein>
    <recommendedName>
        <fullName evidence="14">Fatty acid desaturase domain-containing protein</fullName>
    </recommendedName>
</protein>
<feature type="domain" description="Fatty acid desaturase" evidence="14">
    <location>
        <begin position="69"/>
        <end position="273"/>
    </location>
</feature>
<evidence type="ECO:0000256" key="5">
    <source>
        <dbReference type="ARBA" id="ARBA00022832"/>
    </source>
</evidence>
<evidence type="ECO:0000256" key="6">
    <source>
        <dbReference type="ARBA" id="ARBA00022989"/>
    </source>
</evidence>
<evidence type="ECO:0000256" key="4">
    <source>
        <dbReference type="ARBA" id="ARBA00022692"/>
    </source>
</evidence>
<sequence>MAPLPDDSVQTTPLPRQFLREHPKAIYSDGKGRVKQDLVWLNIFKVIFYHTLAVYGIWKIVTLQSMWQTLLFNTIFYFFALIGVTGGAHRLWSHRAYKVTLPMKLLMMFICTAAYQDSIHNWARDHRLHHKYTDTDADPHNSRRGFFFCHIGWLMVKKHPDVISKGKTIDLSDIKGDRLIMLQNKYFFKIAPILGLVLPTLIPYYFWGETLSVSFLVTVVRLLLSLHATFSINSFAHLYGTKPYDRTINPTESNVLKAIAVGEGWHNYHHTFPWDYRAAEFQNHFLNLTTTFLDFWALFGQVYDQKTTSEDMIRKRAARTGDGTWKDVKGKEILNSPNEMTSQNFYEECVWGWGDKDMKEEDKEDISKSH</sequence>
<evidence type="ECO:0000256" key="3">
    <source>
        <dbReference type="ARBA" id="ARBA00022516"/>
    </source>
</evidence>
<dbReference type="InterPro" id="IPR015876">
    <property type="entry name" value="Acyl-CoA_DS"/>
</dbReference>
<comment type="subcellular location">
    <subcellularLocation>
        <location evidence="1">Membrane</location>
        <topology evidence="1">Multi-pass membrane protein</topology>
    </subcellularLocation>
</comment>
<keyword evidence="9" id="KW-0443">Lipid metabolism</keyword>
<evidence type="ECO:0000256" key="1">
    <source>
        <dbReference type="ARBA" id="ARBA00004141"/>
    </source>
</evidence>
<feature type="transmembrane region" description="Helical" evidence="13">
    <location>
        <begin position="213"/>
        <end position="236"/>
    </location>
</feature>
<dbReference type="Pfam" id="PF00487">
    <property type="entry name" value="FA_desaturase"/>
    <property type="match status" value="1"/>
</dbReference>
<keyword evidence="7 12" id="KW-0560">Oxidoreductase</keyword>
<evidence type="ECO:0000256" key="9">
    <source>
        <dbReference type="ARBA" id="ARBA00023098"/>
    </source>
</evidence>
<dbReference type="InterPro" id="IPR005804">
    <property type="entry name" value="FA_desaturase_dom"/>
</dbReference>
<comment type="similarity">
    <text evidence="2 12">Belongs to the fatty acid desaturase type 1 family.</text>
</comment>
<keyword evidence="16" id="KW-1185">Reference proteome</keyword>
<evidence type="ECO:0000256" key="10">
    <source>
        <dbReference type="ARBA" id="ARBA00023136"/>
    </source>
</evidence>
<evidence type="ECO:0000256" key="7">
    <source>
        <dbReference type="ARBA" id="ARBA00023002"/>
    </source>
</evidence>
<evidence type="ECO:0000256" key="2">
    <source>
        <dbReference type="ARBA" id="ARBA00009295"/>
    </source>
</evidence>
<dbReference type="PANTHER" id="PTHR11351">
    <property type="entry name" value="ACYL-COA DESATURASE"/>
    <property type="match status" value="1"/>
</dbReference>
<dbReference type="PRINTS" id="PR00075">
    <property type="entry name" value="FACDDSATRASE"/>
</dbReference>
<dbReference type="RefSeq" id="XP_050508789.1">
    <property type="nucleotide sequence ID" value="XM_050652832.1"/>
</dbReference>
<keyword evidence="4 12" id="KW-0812">Transmembrane</keyword>
<dbReference type="RefSeq" id="XP_050508793.1">
    <property type="nucleotide sequence ID" value="XM_050652836.1"/>
</dbReference>
<dbReference type="EnsemblMetazoa" id="XM_050652836.1">
    <property type="protein sequence ID" value="XP_050508793.1"/>
    <property type="gene ID" value="LOC126885993"/>
</dbReference>
<comment type="cofactor">
    <cofactor evidence="12">
        <name>Fe(2+)</name>
        <dbReference type="ChEBI" id="CHEBI:29033"/>
    </cofactor>
</comment>
<comment type="domain">
    <text evidence="12">The histidine box domains are involved in binding the catalytic metal ions.</text>
</comment>
<keyword evidence="3 12" id="KW-0444">Lipid biosynthesis</keyword>
<evidence type="ECO:0000259" key="14">
    <source>
        <dbReference type="Pfam" id="PF00487"/>
    </source>
</evidence>
<keyword evidence="5" id="KW-0276">Fatty acid metabolism</keyword>
<feature type="transmembrane region" description="Helical" evidence="13">
    <location>
        <begin position="186"/>
        <end position="207"/>
    </location>
</feature>
<evidence type="ECO:0000313" key="15">
    <source>
        <dbReference type="EnsemblMetazoa" id="XP_050508789.1"/>
    </source>
</evidence>
<evidence type="ECO:0000256" key="8">
    <source>
        <dbReference type="ARBA" id="ARBA00023004"/>
    </source>
</evidence>
<keyword evidence="8" id="KW-0408">Iron</keyword>
<dbReference type="CDD" id="cd03505">
    <property type="entry name" value="Delta9-FADS-like"/>
    <property type="match status" value="1"/>
</dbReference>
<dbReference type="GeneID" id="126885993"/>
<evidence type="ECO:0000256" key="12">
    <source>
        <dbReference type="RuleBase" id="RU000581"/>
    </source>
</evidence>
<proteinExistence type="inferred from homology"/>
<organism evidence="15 16">
    <name type="scientific">Diabrotica virgifera virgifera</name>
    <name type="common">western corn rootworm</name>
    <dbReference type="NCBI Taxonomy" id="50390"/>
    <lineage>
        <taxon>Eukaryota</taxon>
        <taxon>Metazoa</taxon>
        <taxon>Ecdysozoa</taxon>
        <taxon>Arthropoda</taxon>
        <taxon>Hexapoda</taxon>
        <taxon>Insecta</taxon>
        <taxon>Pterygota</taxon>
        <taxon>Neoptera</taxon>
        <taxon>Endopterygota</taxon>
        <taxon>Coleoptera</taxon>
        <taxon>Polyphaga</taxon>
        <taxon>Cucujiformia</taxon>
        <taxon>Chrysomeloidea</taxon>
        <taxon>Chrysomelidae</taxon>
        <taxon>Galerucinae</taxon>
        <taxon>Diabroticina</taxon>
        <taxon>Diabroticites</taxon>
        <taxon>Diabrotica</taxon>
    </lineage>
</organism>
<keyword evidence="10 13" id="KW-0472">Membrane</keyword>
<evidence type="ECO:0000256" key="13">
    <source>
        <dbReference type="SAM" id="Phobius"/>
    </source>
</evidence>
<dbReference type="EnsemblMetazoa" id="XM_050652832.1">
    <property type="protein sequence ID" value="XP_050508789.1"/>
    <property type="gene ID" value="LOC126885993"/>
</dbReference>
<dbReference type="PANTHER" id="PTHR11351:SF98">
    <property type="entry name" value="RE43130P"/>
    <property type="match status" value="1"/>
</dbReference>
<keyword evidence="6 13" id="KW-1133">Transmembrane helix</keyword>
<evidence type="ECO:0000256" key="11">
    <source>
        <dbReference type="ARBA" id="ARBA00023160"/>
    </source>
</evidence>
<feature type="transmembrane region" description="Helical" evidence="13">
    <location>
        <begin position="38"/>
        <end position="58"/>
    </location>
</feature>
<reference evidence="15" key="1">
    <citation type="submission" date="2025-05" db="UniProtKB">
        <authorList>
            <consortium name="EnsemblMetazoa"/>
        </authorList>
    </citation>
    <scope>IDENTIFICATION</scope>
</reference>
<feature type="transmembrane region" description="Helical" evidence="13">
    <location>
        <begin position="70"/>
        <end position="88"/>
    </location>
</feature>
<evidence type="ECO:0000313" key="16">
    <source>
        <dbReference type="Proteomes" id="UP001652700"/>
    </source>
</evidence>